<organism evidence="2 3">
    <name type="scientific">Halanaerobium kushneri</name>
    <dbReference type="NCBI Taxonomy" id="56779"/>
    <lineage>
        <taxon>Bacteria</taxon>
        <taxon>Bacillati</taxon>
        <taxon>Bacillota</taxon>
        <taxon>Clostridia</taxon>
        <taxon>Halanaerobiales</taxon>
        <taxon>Halanaerobiaceae</taxon>
        <taxon>Halanaerobium</taxon>
    </lineage>
</organism>
<dbReference type="PROSITE" id="PS51831">
    <property type="entry name" value="HD"/>
    <property type="match status" value="1"/>
</dbReference>
<proteinExistence type="predicted"/>
<dbReference type="InterPro" id="IPR006675">
    <property type="entry name" value="HDIG_dom"/>
</dbReference>
<dbReference type="EMBL" id="FTNC01000003">
    <property type="protein sequence ID" value="SIQ35055.1"/>
    <property type="molecule type" value="Genomic_DNA"/>
</dbReference>
<dbReference type="CDD" id="cd00077">
    <property type="entry name" value="HDc"/>
    <property type="match status" value="1"/>
</dbReference>
<dbReference type="InterPro" id="IPR003607">
    <property type="entry name" value="HD/PDEase_dom"/>
</dbReference>
<dbReference type="OrthoDB" id="247014at2"/>
<dbReference type="NCBIfam" id="TIGR00277">
    <property type="entry name" value="HDIG"/>
    <property type="match status" value="1"/>
</dbReference>
<dbReference type="Gene3D" id="1.10.3210.10">
    <property type="entry name" value="Hypothetical protein af1432"/>
    <property type="match status" value="1"/>
</dbReference>
<evidence type="ECO:0000313" key="3">
    <source>
        <dbReference type="Proteomes" id="UP000185669"/>
    </source>
</evidence>
<protein>
    <submittedName>
        <fullName evidence="2">HDIG domain-containing protein</fullName>
    </submittedName>
</protein>
<reference evidence="3" key="1">
    <citation type="submission" date="2017-01" db="EMBL/GenBank/DDBJ databases">
        <authorList>
            <person name="Varghese N."/>
            <person name="Submissions S."/>
        </authorList>
    </citation>
    <scope>NUCLEOTIDE SEQUENCE [LARGE SCALE GENOMIC DNA]</scope>
    <source>
        <strain evidence="3">ATCC 700103</strain>
    </source>
</reference>
<dbReference type="RefSeq" id="WP_076544006.1">
    <property type="nucleotide sequence ID" value="NZ_FTNC01000003.1"/>
</dbReference>
<dbReference type="AlphaFoldDB" id="A0A1N6S1X7"/>
<dbReference type="Pfam" id="PF01966">
    <property type="entry name" value="HD"/>
    <property type="match status" value="1"/>
</dbReference>
<dbReference type="Proteomes" id="UP000185669">
    <property type="component" value="Unassembled WGS sequence"/>
</dbReference>
<sequence length="259" mass="31427">MEKIYQKLKNWFESYTAQFEMEAEKDQKNIQLKIEHSKRVTQDMEEIIENLDINPEDKYLARIIALYHDIGRFKQYKKYKTFSDYKSEDHGELGVQVIKENNLIEDLSKAQQEIIYQAIREHNNADLNRENFKSEEQLFFAKLIRDADKLDIFNIFVERYKKRSQKDYVIKLSTDPEVNDEIYKKVLNRESINYDKLQTINDLKVMQLGWIYDINFKETLEIIKQRKYIETIYDSMEQNQRGEEIYQQVKDYLNLKIQP</sequence>
<dbReference type="InterPro" id="IPR006674">
    <property type="entry name" value="HD_domain"/>
</dbReference>
<gene>
    <name evidence="2" type="ORF">SAMN05421834_103160</name>
</gene>
<feature type="domain" description="HD" evidence="1">
    <location>
        <begin position="33"/>
        <end position="153"/>
    </location>
</feature>
<dbReference type="SUPFAM" id="SSF109604">
    <property type="entry name" value="HD-domain/PDEase-like"/>
    <property type="match status" value="1"/>
</dbReference>
<keyword evidence="3" id="KW-1185">Reference proteome</keyword>
<evidence type="ECO:0000259" key="1">
    <source>
        <dbReference type="PROSITE" id="PS51831"/>
    </source>
</evidence>
<evidence type="ECO:0000313" key="2">
    <source>
        <dbReference type="EMBL" id="SIQ35055.1"/>
    </source>
</evidence>
<name>A0A1N6S1X7_9FIRM</name>
<dbReference type="STRING" id="56779.SAMN05421834_103160"/>
<accession>A0A1N6S1X7</accession>